<reference evidence="9" key="1">
    <citation type="journal article" date="2008" name="Nature">
        <title>The amphioxus genome and the evolution of the chordate karyotype.</title>
        <authorList>
            <consortium name="US DOE Joint Genome Institute (JGI-PGF)"/>
            <person name="Putnam N.H."/>
            <person name="Butts T."/>
            <person name="Ferrier D.E.K."/>
            <person name="Furlong R.F."/>
            <person name="Hellsten U."/>
            <person name="Kawashima T."/>
            <person name="Robinson-Rechavi M."/>
            <person name="Shoguchi E."/>
            <person name="Terry A."/>
            <person name="Yu J.-K."/>
            <person name="Benito-Gutierrez E.L."/>
            <person name="Dubchak I."/>
            <person name="Garcia-Fernandez J."/>
            <person name="Gibson-Brown J.J."/>
            <person name="Grigoriev I.V."/>
            <person name="Horton A.C."/>
            <person name="de Jong P.J."/>
            <person name="Jurka J."/>
            <person name="Kapitonov V.V."/>
            <person name="Kohara Y."/>
            <person name="Kuroki Y."/>
            <person name="Lindquist E."/>
            <person name="Lucas S."/>
            <person name="Osoegawa K."/>
            <person name="Pennacchio L.A."/>
            <person name="Salamov A.A."/>
            <person name="Satou Y."/>
            <person name="Sauka-Spengler T."/>
            <person name="Schmutz J."/>
            <person name="Shin-I T."/>
            <person name="Toyoda A."/>
            <person name="Bronner-Fraser M."/>
            <person name="Fujiyama A."/>
            <person name="Holland L.Z."/>
            <person name="Holland P.W.H."/>
            <person name="Satoh N."/>
            <person name="Rokhsar D.S."/>
        </authorList>
    </citation>
    <scope>NUCLEOTIDE SEQUENCE [LARGE SCALE GENOMIC DNA]</scope>
    <source>
        <strain evidence="9">S238N-H82</strain>
        <tissue evidence="9">Testes</tissue>
    </source>
</reference>
<evidence type="ECO:0000256" key="4">
    <source>
        <dbReference type="ARBA" id="ARBA00022989"/>
    </source>
</evidence>
<dbReference type="PROSITE" id="PS50262">
    <property type="entry name" value="G_PROTEIN_RECEP_F1_2"/>
    <property type="match status" value="1"/>
</dbReference>
<feature type="transmembrane region" description="Helical" evidence="7">
    <location>
        <begin position="262"/>
        <end position="283"/>
    </location>
</feature>
<dbReference type="PANTHER" id="PTHR22750">
    <property type="entry name" value="G-PROTEIN COUPLED RECEPTOR"/>
    <property type="match status" value="1"/>
</dbReference>
<feature type="domain" description="G-protein coupled receptors family 1 profile" evidence="8">
    <location>
        <begin position="69"/>
        <end position="324"/>
    </location>
</feature>
<evidence type="ECO:0000259" key="8">
    <source>
        <dbReference type="PROSITE" id="PS50262"/>
    </source>
</evidence>
<name>C3Z933_BRAFL</name>
<keyword evidence="5 7" id="KW-0472">Membrane</keyword>
<keyword evidence="4 7" id="KW-1133">Transmembrane helix</keyword>
<evidence type="ECO:0000256" key="2">
    <source>
        <dbReference type="ARBA" id="ARBA00022475"/>
    </source>
</evidence>
<evidence type="ECO:0000256" key="6">
    <source>
        <dbReference type="RuleBase" id="RU000688"/>
    </source>
</evidence>
<keyword evidence="6" id="KW-0807">Transducer</keyword>
<feature type="transmembrane region" description="Helical" evidence="7">
    <location>
        <begin position="90"/>
        <end position="112"/>
    </location>
</feature>
<dbReference type="GO" id="GO:0005886">
    <property type="term" value="C:plasma membrane"/>
    <property type="evidence" value="ECO:0000318"/>
    <property type="project" value="GO_Central"/>
</dbReference>
<feature type="transmembrane region" description="Helical" evidence="7">
    <location>
        <begin position="207"/>
        <end position="231"/>
    </location>
</feature>
<keyword evidence="2" id="KW-1003">Cell membrane</keyword>
<dbReference type="AlphaFoldDB" id="C3Z933"/>
<evidence type="ECO:0000256" key="5">
    <source>
        <dbReference type="ARBA" id="ARBA00023136"/>
    </source>
</evidence>
<dbReference type="EMBL" id="GG666598">
    <property type="protein sequence ID" value="EEN50945.1"/>
    <property type="molecule type" value="Genomic_DNA"/>
</dbReference>
<comment type="similarity">
    <text evidence="6">Belongs to the G-protein coupled receptor 1 family.</text>
</comment>
<dbReference type="OrthoDB" id="5967898at2759"/>
<protein>
    <submittedName>
        <fullName evidence="11">Melanocyte-stimulating hormone receptor-like</fullName>
    </submittedName>
</protein>
<dbReference type="InterPro" id="IPR017452">
    <property type="entry name" value="GPCR_Rhodpsn_7TM"/>
</dbReference>
<evidence type="ECO:0000313" key="11">
    <source>
        <dbReference type="RefSeq" id="XP_035663164.1"/>
    </source>
</evidence>
<accession>C3Z933</accession>
<dbReference type="PRINTS" id="PR00237">
    <property type="entry name" value="GPCRRHODOPSN"/>
</dbReference>
<dbReference type="GO" id="GO:0007189">
    <property type="term" value="P:adenylate cyclase-activating G protein-coupled receptor signaling pathway"/>
    <property type="evidence" value="ECO:0000318"/>
    <property type="project" value="GO_Central"/>
</dbReference>
<dbReference type="Gene3D" id="1.20.1070.10">
    <property type="entry name" value="Rhodopsin 7-helix transmembrane proteins"/>
    <property type="match status" value="1"/>
</dbReference>
<reference evidence="10" key="2">
    <citation type="journal article" date="2020" name="Nat. Ecol. Evol.">
        <title>Deeply conserved synteny resolves early events in vertebrate evolution.</title>
        <authorList>
            <person name="Simakov O."/>
            <person name="Marletaz F."/>
            <person name="Yue J.X."/>
            <person name="O'Connell B."/>
            <person name="Jenkins J."/>
            <person name="Brandt A."/>
            <person name="Calef R."/>
            <person name="Tung C.H."/>
            <person name="Huang T.K."/>
            <person name="Schmutz J."/>
            <person name="Satoh N."/>
            <person name="Yu J.K."/>
            <person name="Putnam N.H."/>
            <person name="Green R.E."/>
            <person name="Rokhsar D.S."/>
        </authorList>
    </citation>
    <scope>NUCLEOTIDE SEQUENCE [LARGE SCALE GENOMIC DNA]</scope>
    <source>
        <strain evidence="10">S238N-H82</strain>
    </source>
</reference>
<dbReference type="GeneID" id="118406882"/>
<evidence type="ECO:0000313" key="10">
    <source>
        <dbReference type="Proteomes" id="UP000001554"/>
    </source>
</evidence>
<keyword evidence="10" id="KW-1185">Reference proteome</keyword>
<dbReference type="Proteomes" id="UP000001554">
    <property type="component" value="Chromosome 19"/>
</dbReference>
<evidence type="ECO:0000256" key="7">
    <source>
        <dbReference type="SAM" id="Phobius"/>
    </source>
</evidence>
<keyword evidence="3 6" id="KW-0812">Transmembrane</keyword>
<dbReference type="InterPro" id="IPR000276">
    <property type="entry name" value="GPCR_Rhodpsn"/>
</dbReference>
<dbReference type="SUPFAM" id="SSF81321">
    <property type="entry name" value="Family A G protein-coupled receptor-like"/>
    <property type="match status" value="1"/>
</dbReference>
<dbReference type="OMA" id="FLACACI"/>
<evidence type="ECO:0000313" key="9">
    <source>
        <dbReference type="EMBL" id="EEN50945.1"/>
    </source>
</evidence>
<evidence type="ECO:0000256" key="3">
    <source>
        <dbReference type="ARBA" id="ARBA00022692"/>
    </source>
</evidence>
<reference evidence="11" key="3">
    <citation type="submission" date="2025-04" db="UniProtKB">
        <authorList>
            <consortium name="RefSeq"/>
        </authorList>
    </citation>
    <scope>IDENTIFICATION</scope>
    <source>
        <strain evidence="11">S238N-H82</strain>
        <tissue evidence="11">Testes</tissue>
    </source>
</reference>
<dbReference type="InParanoid" id="C3Z933"/>
<feature type="transmembrane region" description="Helical" evidence="7">
    <location>
        <begin position="124"/>
        <end position="144"/>
    </location>
</feature>
<feature type="transmembrane region" description="Helical" evidence="7">
    <location>
        <begin position="165"/>
        <end position="187"/>
    </location>
</feature>
<evidence type="ECO:0000256" key="1">
    <source>
        <dbReference type="ARBA" id="ARBA00004651"/>
    </source>
</evidence>
<sequence>MAGNSTETLIEEGSSMSLFQCIILLSYNLTGDGVLAKSLAGCKDVGSEALGGPALRTATILFGLVIIVPNMLIALGIIRGHALHKPMYYLIGNIAVVGALAGTVCLSVPLLLHSDGAQSPIQALYTTLFFTLYLSLIGITLLSVDRYVSVHYSLFYNTTITGRQAAAGVVTAWLVSGLLCYSVLLGWNCENLDIRADRCIGQLDGNYIILLTAIIIIVMLIVVYTNVSIYLNIRRRLQALENGQLGANVDAQHISSAQRKAVALWIVVVIFFVSWLPFLVQIIRFLNTFYLTTMEQRLATGSLAGWGVAIVFCYIFALANPIVYAFRLPALRNEVRRQLGACWSSVKRCCVRSQVAPSENFIAPRQIVVASNFNSAPVGVFTVPTRNAAASGRVDPGVQVISVGSEASRDPSCNNVETDKLFVTRRTYYDALKPAQSNHSSKSATEDLPMVAIDLIMTS</sequence>
<keyword evidence="6" id="KW-0675">Receptor</keyword>
<keyword evidence="6" id="KW-0297">G-protein coupled receptor</keyword>
<dbReference type="PROSITE" id="PS00237">
    <property type="entry name" value="G_PROTEIN_RECEP_F1_1"/>
    <property type="match status" value="1"/>
</dbReference>
<dbReference type="RefSeq" id="XP_035663164.1">
    <property type="nucleotide sequence ID" value="XM_035807271.1"/>
</dbReference>
<dbReference type="GO" id="GO:0005737">
    <property type="term" value="C:cytoplasm"/>
    <property type="evidence" value="ECO:0000318"/>
    <property type="project" value="GO_Central"/>
</dbReference>
<dbReference type="eggNOG" id="KOG3656">
    <property type="taxonomic scope" value="Eukaryota"/>
</dbReference>
<feature type="transmembrane region" description="Helical" evidence="7">
    <location>
        <begin position="303"/>
        <end position="326"/>
    </location>
</feature>
<organism>
    <name type="scientific">Branchiostoma floridae</name>
    <name type="common">Florida lancelet</name>
    <name type="synonym">Amphioxus</name>
    <dbReference type="NCBI Taxonomy" id="7739"/>
    <lineage>
        <taxon>Eukaryota</taxon>
        <taxon>Metazoa</taxon>
        <taxon>Chordata</taxon>
        <taxon>Cephalochordata</taxon>
        <taxon>Leptocardii</taxon>
        <taxon>Amphioxiformes</taxon>
        <taxon>Branchiostomatidae</taxon>
        <taxon>Branchiostoma</taxon>
    </lineage>
</organism>
<dbReference type="Pfam" id="PF00001">
    <property type="entry name" value="7tm_1"/>
    <property type="match status" value="1"/>
</dbReference>
<proteinExistence type="inferred from homology"/>
<feature type="transmembrane region" description="Helical" evidence="7">
    <location>
        <begin position="58"/>
        <end position="78"/>
    </location>
</feature>
<comment type="subcellular location">
    <subcellularLocation>
        <location evidence="1">Cell membrane</location>
        <topology evidence="1">Multi-pass membrane protein</topology>
    </subcellularLocation>
</comment>
<dbReference type="KEGG" id="bfo:118406882"/>
<gene>
    <name evidence="11" type="primary">LOC118406882</name>
    <name evidence="9" type="ORF">BRAFLDRAFT_103731</name>
</gene>
<dbReference type="GO" id="GO:0004930">
    <property type="term" value="F:G protein-coupled receptor activity"/>
    <property type="evidence" value="ECO:0000318"/>
    <property type="project" value="GO_Central"/>
</dbReference>